<protein>
    <submittedName>
        <fullName evidence="6">Isoprenylcysteine carboxylmethyltransferase family protein</fullName>
    </submittedName>
</protein>
<name>A0A2T3NUB8_9GAMM</name>
<dbReference type="InterPro" id="IPR007318">
    <property type="entry name" value="Phopholipid_MeTrfase"/>
</dbReference>
<evidence type="ECO:0000256" key="1">
    <source>
        <dbReference type="ARBA" id="ARBA00004127"/>
    </source>
</evidence>
<feature type="transmembrane region" description="Helical" evidence="5">
    <location>
        <begin position="9"/>
        <end position="27"/>
    </location>
</feature>
<dbReference type="GO" id="GO:0032259">
    <property type="term" value="P:methylation"/>
    <property type="evidence" value="ECO:0007669"/>
    <property type="project" value="UniProtKB-KW"/>
</dbReference>
<evidence type="ECO:0000256" key="4">
    <source>
        <dbReference type="ARBA" id="ARBA00023136"/>
    </source>
</evidence>
<sequence>MNMKLPPPLIFLLALAGMYGLSVYWPLVEFSFPGQRMLLLLFLLLGTLVSLAAVMSFARVRTTIDPRYPNKTSYLVTKGVFSISRNPMYLGLLCFLLAAFIYLAALSAFIAIVLFVFFITMFQIQPEEEVLEAMFGDEYRDYCNKVRRWI</sequence>
<keyword evidence="6" id="KW-0808">Transferase</keyword>
<dbReference type="EMBL" id="PYMA01000005">
    <property type="protein sequence ID" value="PSW19880.1"/>
    <property type="molecule type" value="Genomic_DNA"/>
</dbReference>
<feature type="transmembrane region" description="Helical" evidence="5">
    <location>
        <begin position="89"/>
        <end position="122"/>
    </location>
</feature>
<evidence type="ECO:0000313" key="7">
    <source>
        <dbReference type="Proteomes" id="UP000241771"/>
    </source>
</evidence>
<proteinExistence type="predicted"/>
<dbReference type="AlphaFoldDB" id="A0A2T3NUB8"/>
<reference evidence="6 7" key="1">
    <citation type="submission" date="2018-01" db="EMBL/GenBank/DDBJ databases">
        <title>Whole genome sequencing of Histamine producing bacteria.</title>
        <authorList>
            <person name="Butler K."/>
        </authorList>
    </citation>
    <scope>NUCLEOTIDE SEQUENCE [LARGE SCALE GENOMIC DNA]</scope>
    <source>
        <strain evidence="6 7">DSM 100436</strain>
    </source>
</reference>
<comment type="caution">
    <text evidence="6">The sequence shown here is derived from an EMBL/GenBank/DDBJ whole genome shotgun (WGS) entry which is preliminary data.</text>
</comment>
<keyword evidence="4 5" id="KW-0472">Membrane</keyword>
<dbReference type="Proteomes" id="UP000241771">
    <property type="component" value="Unassembled WGS sequence"/>
</dbReference>
<accession>A0A2T3NUB8</accession>
<comment type="subcellular location">
    <subcellularLocation>
        <location evidence="1">Endomembrane system</location>
        <topology evidence="1">Multi-pass membrane protein</topology>
    </subcellularLocation>
</comment>
<keyword evidence="2 5" id="KW-0812">Transmembrane</keyword>
<gene>
    <name evidence="6" type="ORF">C9I98_10480</name>
</gene>
<dbReference type="GO" id="GO:0012505">
    <property type="term" value="C:endomembrane system"/>
    <property type="evidence" value="ECO:0007669"/>
    <property type="project" value="UniProtKB-SubCell"/>
</dbReference>
<keyword evidence="7" id="KW-1185">Reference proteome</keyword>
<dbReference type="OrthoDB" id="9811969at2"/>
<organism evidence="6 7">
    <name type="scientific">Photobacterium sanctipauli</name>
    <dbReference type="NCBI Taxonomy" id="1342794"/>
    <lineage>
        <taxon>Bacteria</taxon>
        <taxon>Pseudomonadati</taxon>
        <taxon>Pseudomonadota</taxon>
        <taxon>Gammaproteobacteria</taxon>
        <taxon>Vibrionales</taxon>
        <taxon>Vibrionaceae</taxon>
        <taxon>Photobacterium</taxon>
    </lineage>
</organism>
<dbReference type="Gene3D" id="1.20.120.1630">
    <property type="match status" value="1"/>
</dbReference>
<evidence type="ECO:0000256" key="3">
    <source>
        <dbReference type="ARBA" id="ARBA00022989"/>
    </source>
</evidence>
<keyword evidence="3 5" id="KW-1133">Transmembrane helix</keyword>
<evidence type="ECO:0000256" key="5">
    <source>
        <dbReference type="SAM" id="Phobius"/>
    </source>
</evidence>
<keyword evidence="6" id="KW-0489">Methyltransferase</keyword>
<evidence type="ECO:0000256" key="2">
    <source>
        <dbReference type="ARBA" id="ARBA00022692"/>
    </source>
</evidence>
<dbReference type="Pfam" id="PF04191">
    <property type="entry name" value="PEMT"/>
    <property type="match status" value="1"/>
</dbReference>
<dbReference type="PANTHER" id="PTHR12714">
    <property type="entry name" value="PROTEIN-S ISOPRENYLCYSTEINE O-METHYLTRANSFERASE"/>
    <property type="match status" value="1"/>
</dbReference>
<dbReference type="GO" id="GO:0008168">
    <property type="term" value="F:methyltransferase activity"/>
    <property type="evidence" value="ECO:0007669"/>
    <property type="project" value="UniProtKB-KW"/>
</dbReference>
<evidence type="ECO:0000313" key="6">
    <source>
        <dbReference type="EMBL" id="PSW19880.1"/>
    </source>
</evidence>
<feature type="transmembrane region" description="Helical" evidence="5">
    <location>
        <begin position="39"/>
        <end position="58"/>
    </location>
</feature>
<dbReference type="RefSeq" id="WP_036816756.1">
    <property type="nucleotide sequence ID" value="NZ_JGVO01000043.1"/>
</dbReference>
<dbReference type="PANTHER" id="PTHR12714:SF24">
    <property type="entry name" value="SLR1182 PROTEIN"/>
    <property type="match status" value="1"/>
</dbReference>